<dbReference type="InterPro" id="IPR050327">
    <property type="entry name" value="Proton-linked_MCT"/>
</dbReference>
<keyword evidence="3" id="KW-1185">Reference proteome</keyword>
<feature type="transmembrane region" description="Helical" evidence="2">
    <location>
        <begin position="400"/>
        <end position="419"/>
    </location>
</feature>
<gene>
    <name evidence="4" type="primary">LOC106812551</name>
</gene>
<dbReference type="Pfam" id="PF07690">
    <property type="entry name" value="MFS_1"/>
    <property type="match status" value="1"/>
</dbReference>
<feature type="compositionally biased region" description="Low complexity" evidence="1">
    <location>
        <begin position="36"/>
        <end position="45"/>
    </location>
</feature>
<name>A0ABM1EIB3_PRICU</name>
<feature type="transmembrane region" description="Helical" evidence="2">
    <location>
        <begin position="279"/>
        <end position="299"/>
    </location>
</feature>
<feature type="transmembrane region" description="Helical" evidence="2">
    <location>
        <begin position="493"/>
        <end position="514"/>
    </location>
</feature>
<reference evidence="4" key="1">
    <citation type="submission" date="2025-08" db="UniProtKB">
        <authorList>
            <consortium name="RefSeq"/>
        </authorList>
    </citation>
    <scope>IDENTIFICATION</scope>
</reference>
<accession>A0ABM1EIB3</accession>
<dbReference type="PANTHER" id="PTHR11360">
    <property type="entry name" value="MONOCARBOXYLATE TRANSPORTER"/>
    <property type="match status" value="1"/>
</dbReference>
<dbReference type="Gene3D" id="1.20.1250.20">
    <property type="entry name" value="MFS general substrate transporter like domains"/>
    <property type="match status" value="2"/>
</dbReference>
<feature type="transmembrane region" description="Helical" evidence="2">
    <location>
        <begin position="335"/>
        <end position="353"/>
    </location>
</feature>
<organism evidence="3 4">
    <name type="scientific">Priapulus caudatus</name>
    <name type="common">Priapulid worm</name>
    <dbReference type="NCBI Taxonomy" id="37621"/>
    <lineage>
        <taxon>Eukaryota</taxon>
        <taxon>Metazoa</taxon>
        <taxon>Ecdysozoa</taxon>
        <taxon>Scalidophora</taxon>
        <taxon>Priapulida</taxon>
        <taxon>Priapulimorpha</taxon>
        <taxon>Priapulimorphida</taxon>
        <taxon>Priapulidae</taxon>
        <taxon>Priapulus</taxon>
    </lineage>
</organism>
<evidence type="ECO:0000313" key="3">
    <source>
        <dbReference type="Proteomes" id="UP000695022"/>
    </source>
</evidence>
<protein>
    <submittedName>
        <fullName evidence="4">Monocarboxylate transporter 12-B-like</fullName>
    </submittedName>
</protein>
<keyword evidence="2" id="KW-0812">Transmembrane</keyword>
<keyword evidence="2" id="KW-0472">Membrane</keyword>
<feature type="region of interest" description="Disordered" evidence="1">
    <location>
        <begin position="24"/>
        <end position="45"/>
    </location>
</feature>
<feature type="transmembrane region" description="Helical" evidence="2">
    <location>
        <begin position="217"/>
        <end position="240"/>
    </location>
</feature>
<dbReference type="PANTHER" id="PTHR11360:SF306">
    <property type="entry name" value="RE01051P"/>
    <property type="match status" value="1"/>
</dbReference>
<dbReference type="InterPro" id="IPR036259">
    <property type="entry name" value="MFS_trans_sf"/>
</dbReference>
<dbReference type="InterPro" id="IPR011701">
    <property type="entry name" value="MFS"/>
</dbReference>
<feature type="transmembrane region" description="Helical" evidence="2">
    <location>
        <begin position="252"/>
        <end position="273"/>
    </location>
</feature>
<feature type="transmembrane region" description="Helical" evidence="2">
    <location>
        <begin position="425"/>
        <end position="447"/>
    </location>
</feature>
<keyword evidence="2" id="KW-1133">Transmembrane helix</keyword>
<dbReference type="Proteomes" id="UP000695022">
    <property type="component" value="Unplaced"/>
</dbReference>
<dbReference type="SUPFAM" id="SSF103473">
    <property type="entry name" value="MFS general substrate transporter"/>
    <property type="match status" value="1"/>
</dbReference>
<proteinExistence type="predicted"/>
<evidence type="ECO:0000313" key="4">
    <source>
        <dbReference type="RefSeq" id="XP_014671934.1"/>
    </source>
</evidence>
<sequence>MSTSATARDSPSARRCRCGRSAHPVARKHCPWPPDARTSPPRPSRQAAAACLRGGKMYTCRLRRLSSAAQTGFRVVGRGLSHVVPYGIDSIEQQRRLTFDARAGGPCRPRSASSSGAVSATEIDSSCYIVSSSSALSHAIHARTTIRLTATPNHERIGIGNAITGSLHLHCMASGVRSFSVRLAEEYGTRRIVALGAILATLGMAFSYRALELHLLFATYSLLTGLGMGMVMTPSVVLVGQYFDERRPLATIIASLGVPIGGICAPILTVQLIETYTWQGALLIMGGISLNMVVAAMLFRPLPAQKQTTTAGARRTTGGAKKKTAALTKHQRGTLALHVAAILCLAGANSSVFMMNVKYGVELGIPIDSVSKLLAITHITSTLTRLAVALLSTKPWFDRCIAYAAAVFANGVVCLVYYFATAHALFPVVLFAFGLGHGVSQSLMSAINVDLYGMRNLLLTEGVINCSNGLSTVVVPTITGILADYFGDTRTPFLFNAAITFSGASLFVCVLLRHRCQTNKRRRRVAEKKLPSTCSR</sequence>
<feature type="transmembrane region" description="Helical" evidence="2">
    <location>
        <begin position="192"/>
        <end position="211"/>
    </location>
</feature>
<evidence type="ECO:0000256" key="2">
    <source>
        <dbReference type="SAM" id="Phobius"/>
    </source>
</evidence>
<evidence type="ECO:0000256" key="1">
    <source>
        <dbReference type="SAM" id="MobiDB-lite"/>
    </source>
</evidence>
<dbReference type="RefSeq" id="XP_014671934.1">
    <property type="nucleotide sequence ID" value="XM_014816448.1"/>
</dbReference>
<dbReference type="GeneID" id="106812551"/>